<gene>
    <name evidence="2" type="ORF">E4665_07025</name>
</gene>
<feature type="transmembrane region" description="Helical" evidence="1">
    <location>
        <begin position="51"/>
        <end position="70"/>
    </location>
</feature>
<accession>A0A4Z0GNC7</accession>
<protein>
    <submittedName>
        <fullName evidence="2">Uncharacterized protein</fullName>
    </submittedName>
</protein>
<comment type="caution">
    <text evidence="2">The sequence shown here is derived from an EMBL/GenBank/DDBJ whole genome shotgun (WGS) entry which is preliminary data.</text>
</comment>
<dbReference type="Proteomes" id="UP000298347">
    <property type="component" value="Unassembled WGS sequence"/>
</dbReference>
<sequence>MPSGVVNVLTACLNFVTTISGTYAALKLAIYAIGYMQKNPQKIQEAKDGMINVAIGLAVCLSSLTISQWLQGNLKF</sequence>
<evidence type="ECO:0000313" key="3">
    <source>
        <dbReference type="Proteomes" id="UP000298347"/>
    </source>
</evidence>
<keyword evidence="1" id="KW-0472">Membrane</keyword>
<dbReference type="AlphaFoldDB" id="A0A4Z0GNC7"/>
<keyword evidence="1" id="KW-0812">Transmembrane</keyword>
<reference evidence="2 3" key="1">
    <citation type="journal article" date="2015" name="Int. J. Syst. Evol. Microbiol.">
        <title>Sporolactobacillus shoreae sp. nov. and Sporolactobacillus spathodeae sp. nov., two spore-forming lactic acid bacteria isolated from tree barks in Thailand.</title>
        <authorList>
            <person name="Thamacharoensuk T."/>
            <person name="Kitahara M."/>
            <person name="Ohkuma M."/>
            <person name="Thongchul N."/>
            <person name="Tanasupawat S."/>
        </authorList>
    </citation>
    <scope>NUCLEOTIDE SEQUENCE [LARGE SCALE GENOMIC DNA]</scope>
    <source>
        <strain evidence="2 3">BK92</strain>
    </source>
</reference>
<evidence type="ECO:0000256" key="1">
    <source>
        <dbReference type="SAM" id="Phobius"/>
    </source>
</evidence>
<keyword evidence="3" id="KW-1185">Reference proteome</keyword>
<feature type="transmembrane region" description="Helical" evidence="1">
    <location>
        <begin position="6"/>
        <end position="30"/>
    </location>
</feature>
<dbReference type="Pfam" id="PF18895">
    <property type="entry name" value="T4SS_pilin"/>
    <property type="match status" value="1"/>
</dbReference>
<name>A0A4Z0GNC7_9BACL</name>
<dbReference type="RefSeq" id="WP_135348088.1">
    <property type="nucleotide sequence ID" value="NZ_SRJD01000006.1"/>
</dbReference>
<proteinExistence type="predicted"/>
<dbReference type="InterPro" id="IPR043993">
    <property type="entry name" value="T4SS_pilin"/>
</dbReference>
<dbReference type="EMBL" id="SRJD01000006">
    <property type="protein sequence ID" value="TGA98609.1"/>
    <property type="molecule type" value="Genomic_DNA"/>
</dbReference>
<evidence type="ECO:0000313" key="2">
    <source>
        <dbReference type="EMBL" id="TGA98609.1"/>
    </source>
</evidence>
<organism evidence="2 3">
    <name type="scientific">Sporolactobacillus shoreae</name>
    <dbReference type="NCBI Taxonomy" id="1465501"/>
    <lineage>
        <taxon>Bacteria</taxon>
        <taxon>Bacillati</taxon>
        <taxon>Bacillota</taxon>
        <taxon>Bacilli</taxon>
        <taxon>Bacillales</taxon>
        <taxon>Sporolactobacillaceae</taxon>
        <taxon>Sporolactobacillus</taxon>
    </lineage>
</organism>
<keyword evidence="1" id="KW-1133">Transmembrane helix</keyword>
<dbReference type="OrthoDB" id="2300481at2"/>